<keyword evidence="1" id="KW-1133">Transmembrane helix</keyword>
<keyword evidence="5" id="KW-1185">Reference proteome</keyword>
<gene>
    <name evidence="4" type="ORF">ICI42_12130</name>
</gene>
<keyword evidence="1" id="KW-0472">Membrane</keyword>
<evidence type="ECO:0000259" key="3">
    <source>
        <dbReference type="Pfam" id="PF16220"/>
    </source>
</evidence>
<feature type="domain" description="FecR N-terminal" evidence="3">
    <location>
        <begin position="2"/>
        <end position="39"/>
    </location>
</feature>
<dbReference type="GO" id="GO:0016989">
    <property type="term" value="F:sigma factor antagonist activity"/>
    <property type="evidence" value="ECO:0007669"/>
    <property type="project" value="TreeGrafter"/>
</dbReference>
<evidence type="ECO:0000259" key="2">
    <source>
        <dbReference type="Pfam" id="PF04773"/>
    </source>
</evidence>
<dbReference type="Gene3D" id="2.60.120.1440">
    <property type="match status" value="1"/>
</dbReference>
<dbReference type="AlphaFoldDB" id="A0A8J6U876"/>
<reference evidence="4" key="1">
    <citation type="submission" date="2020-09" db="EMBL/GenBank/DDBJ databases">
        <title>Genome seq and assembly of Tianweitania sp.</title>
        <authorList>
            <person name="Chhetri G."/>
        </authorList>
    </citation>
    <scope>NUCLEOTIDE SEQUENCE</scope>
    <source>
        <strain evidence="4">Rool2</strain>
    </source>
</reference>
<dbReference type="InterPro" id="IPR032623">
    <property type="entry name" value="FecR_N"/>
</dbReference>
<comment type="caution">
    <text evidence="4">The sequence shown here is derived from an EMBL/GenBank/DDBJ whole genome shotgun (WGS) entry which is preliminary data.</text>
</comment>
<dbReference type="Pfam" id="PF16220">
    <property type="entry name" value="DUF4880"/>
    <property type="match status" value="1"/>
</dbReference>
<sequence length="307" mass="33157">MDWFLRLRSVPTGSVVAEDFARWLNASDAHRNAWKKANQTWQLMGEVQPDYEHLWRPGGNSRRRSRRLPWGAGIGAALVAGLFLLLAMPSLLLRLQADHLTQTAELQTIVLEDGSTVELGAASAIKTSFTAEGRAVTLLAGEAFFDVRSDATRPFKVEAGGVEVSVIGTAFDVSLSETQTTVQLARGVVGLSFGSEPGSAIRLAPGEMATVSHADGVMTRSTIAQEDIASWRSGRLFVSNVSIGEVAEALQRYHTAWISIPDGALAAQRVTGLYDLKNPDRALGALVEPYGGKVHHISSYFRVLAPF</sequence>
<keyword evidence="1" id="KW-0812">Transmembrane</keyword>
<evidence type="ECO:0000313" key="5">
    <source>
        <dbReference type="Proteomes" id="UP000643405"/>
    </source>
</evidence>
<dbReference type="InterPro" id="IPR012373">
    <property type="entry name" value="Ferrdict_sens_TM"/>
</dbReference>
<feature type="transmembrane region" description="Helical" evidence="1">
    <location>
        <begin position="70"/>
        <end position="93"/>
    </location>
</feature>
<dbReference type="EMBL" id="JACVVX010000003">
    <property type="protein sequence ID" value="MBD0415407.1"/>
    <property type="molecule type" value="Genomic_DNA"/>
</dbReference>
<dbReference type="Proteomes" id="UP000643405">
    <property type="component" value="Unassembled WGS sequence"/>
</dbReference>
<evidence type="ECO:0000256" key="1">
    <source>
        <dbReference type="SAM" id="Phobius"/>
    </source>
</evidence>
<accession>A0A8J6U876</accession>
<dbReference type="InterPro" id="IPR006860">
    <property type="entry name" value="FecR"/>
</dbReference>
<dbReference type="Pfam" id="PF04773">
    <property type="entry name" value="FecR"/>
    <property type="match status" value="1"/>
</dbReference>
<feature type="domain" description="FecR protein" evidence="2">
    <location>
        <begin position="99"/>
        <end position="189"/>
    </location>
</feature>
<dbReference type="PANTHER" id="PTHR30273:SF2">
    <property type="entry name" value="PROTEIN FECR"/>
    <property type="match status" value="1"/>
</dbReference>
<dbReference type="PIRSF" id="PIRSF018266">
    <property type="entry name" value="FecR"/>
    <property type="match status" value="1"/>
</dbReference>
<evidence type="ECO:0000313" key="4">
    <source>
        <dbReference type="EMBL" id="MBD0415407.1"/>
    </source>
</evidence>
<name>A0A8J6U876_9HYPH</name>
<proteinExistence type="predicted"/>
<organism evidence="4 5">
    <name type="scientific">Oryzicola mucosus</name>
    <dbReference type="NCBI Taxonomy" id="2767425"/>
    <lineage>
        <taxon>Bacteria</taxon>
        <taxon>Pseudomonadati</taxon>
        <taxon>Pseudomonadota</taxon>
        <taxon>Alphaproteobacteria</taxon>
        <taxon>Hyphomicrobiales</taxon>
        <taxon>Phyllobacteriaceae</taxon>
        <taxon>Oryzicola</taxon>
    </lineage>
</organism>
<dbReference type="PANTHER" id="PTHR30273">
    <property type="entry name" value="PERIPLASMIC SIGNAL SENSOR AND SIGMA FACTOR ACTIVATOR FECR-RELATED"/>
    <property type="match status" value="1"/>
</dbReference>
<protein>
    <submittedName>
        <fullName evidence="4">FecR family protein</fullName>
    </submittedName>
</protein>